<comment type="caution">
    <text evidence="2">The sequence shown here is derived from an EMBL/GenBank/DDBJ whole genome shotgun (WGS) entry which is preliminary data.</text>
</comment>
<evidence type="ECO:0000313" key="2">
    <source>
        <dbReference type="EMBL" id="NYH96259.1"/>
    </source>
</evidence>
<name>A0A7Z0BUH1_9SPHN</name>
<dbReference type="SMART" id="SM00880">
    <property type="entry name" value="CHAD"/>
    <property type="match status" value="1"/>
</dbReference>
<dbReference type="Pfam" id="PF05235">
    <property type="entry name" value="CHAD"/>
    <property type="match status" value="1"/>
</dbReference>
<evidence type="ECO:0000259" key="1">
    <source>
        <dbReference type="PROSITE" id="PS51708"/>
    </source>
</evidence>
<sequence>MAYRIKSKDNSVQDALRRIAGEQIGKALHSIEKLDRPDAVHDVRKRCKKLRGLIRLVRPAFDGYGDENEAFRDTARLISEARDAKVMQDTYDELMHHFRGQVDRRALGSIRRRFTMDRKATVSQGDIGDALDEARSRLLEARERSRDWSLDAKGWDAVAGGLAKTYGRARDAAEEARCCPGPDAFHELRKRIKYHWYHSRLLENVWPDMMEQRQKLAKELSDIFGDHHDLSVFEEQLAANPHDYGDPRNVETAIGLARGRKMALEEQGWPRVQRLLAQSPEDLAAHLGALWGVWLSEGKGTSKLEGG</sequence>
<dbReference type="AlphaFoldDB" id="A0A7Z0BUH1"/>
<dbReference type="PANTHER" id="PTHR39339">
    <property type="entry name" value="SLR1444 PROTEIN"/>
    <property type="match status" value="1"/>
</dbReference>
<organism evidence="2 3">
    <name type="scientific">Novosphingobium marinum</name>
    <dbReference type="NCBI Taxonomy" id="1514948"/>
    <lineage>
        <taxon>Bacteria</taxon>
        <taxon>Pseudomonadati</taxon>
        <taxon>Pseudomonadota</taxon>
        <taxon>Alphaproteobacteria</taxon>
        <taxon>Sphingomonadales</taxon>
        <taxon>Sphingomonadaceae</taxon>
        <taxon>Novosphingobium</taxon>
    </lineage>
</organism>
<proteinExistence type="predicted"/>
<dbReference type="Proteomes" id="UP000522081">
    <property type="component" value="Unassembled WGS sequence"/>
</dbReference>
<dbReference type="PROSITE" id="PS51708">
    <property type="entry name" value="CHAD"/>
    <property type="match status" value="1"/>
</dbReference>
<feature type="domain" description="CHAD" evidence="1">
    <location>
        <begin position="9"/>
        <end position="281"/>
    </location>
</feature>
<dbReference type="Gene3D" id="1.40.20.10">
    <property type="entry name" value="CHAD domain"/>
    <property type="match status" value="1"/>
</dbReference>
<reference evidence="2 3" key="1">
    <citation type="submission" date="2020-07" db="EMBL/GenBank/DDBJ databases">
        <title>Genomic Encyclopedia of Type Strains, Phase IV (KMG-IV): sequencing the most valuable type-strain genomes for metagenomic binning, comparative biology and taxonomic classification.</title>
        <authorList>
            <person name="Goeker M."/>
        </authorList>
    </citation>
    <scope>NUCLEOTIDE SEQUENCE [LARGE SCALE GENOMIC DNA]</scope>
    <source>
        <strain evidence="2 3">DSM 29043</strain>
    </source>
</reference>
<dbReference type="InterPro" id="IPR038186">
    <property type="entry name" value="CHAD_dom_sf"/>
</dbReference>
<evidence type="ECO:0000313" key="3">
    <source>
        <dbReference type="Proteomes" id="UP000522081"/>
    </source>
</evidence>
<keyword evidence="3" id="KW-1185">Reference proteome</keyword>
<protein>
    <submittedName>
        <fullName evidence="2">CHAD domain-containing protein</fullName>
    </submittedName>
</protein>
<accession>A0A7Z0BUH1</accession>
<dbReference type="InterPro" id="IPR007899">
    <property type="entry name" value="CHAD_dom"/>
</dbReference>
<dbReference type="EMBL" id="JACBZF010000004">
    <property type="protein sequence ID" value="NYH96259.1"/>
    <property type="molecule type" value="Genomic_DNA"/>
</dbReference>
<dbReference type="RefSeq" id="WP_179408079.1">
    <property type="nucleotide sequence ID" value="NZ_BMGF01000004.1"/>
</dbReference>
<dbReference type="PANTHER" id="PTHR39339:SF1">
    <property type="entry name" value="CHAD DOMAIN-CONTAINING PROTEIN"/>
    <property type="match status" value="1"/>
</dbReference>
<gene>
    <name evidence="2" type="ORF">FHS75_002591</name>
</gene>